<evidence type="ECO:0000256" key="5">
    <source>
        <dbReference type="SAM" id="MobiDB-lite"/>
    </source>
</evidence>
<gene>
    <name evidence="9" type="ORF">ATL41_1366</name>
</gene>
<keyword evidence="6" id="KW-0812">Transmembrane</keyword>
<keyword evidence="3 7" id="KW-0732">Signal</keyword>
<accession>A0A2A9ECK2</accession>
<keyword evidence="10" id="KW-1185">Reference proteome</keyword>
<dbReference type="Gene3D" id="2.60.40.1220">
    <property type="match status" value="1"/>
</dbReference>
<evidence type="ECO:0000313" key="10">
    <source>
        <dbReference type="Proteomes" id="UP000221394"/>
    </source>
</evidence>
<proteinExistence type="predicted"/>
<evidence type="ECO:0000256" key="6">
    <source>
        <dbReference type="SAM" id="Phobius"/>
    </source>
</evidence>
<evidence type="ECO:0000256" key="3">
    <source>
        <dbReference type="ARBA" id="ARBA00022729"/>
    </source>
</evidence>
<evidence type="ECO:0000256" key="7">
    <source>
        <dbReference type="SAM" id="SignalP"/>
    </source>
</evidence>
<protein>
    <recommendedName>
        <fullName evidence="8">CopC domain-containing protein</fullName>
    </recommendedName>
</protein>
<dbReference type="PANTHER" id="PTHR34820">
    <property type="entry name" value="INNER MEMBRANE PROTEIN YEBZ"/>
    <property type="match status" value="1"/>
</dbReference>
<dbReference type="AlphaFoldDB" id="A0A2A9ECK2"/>
<dbReference type="InterPro" id="IPR014755">
    <property type="entry name" value="Cu-Rt/internalin_Ig-like"/>
</dbReference>
<dbReference type="GO" id="GO:0006825">
    <property type="term" value="P:copper ion transport"/>
    <property type="evidence" value="ECO:0007669"/>
    <property type="project" value="InterPro"/>
</dbReference>
<dbReference type="EMBL" id="PDJH01000001">
    <property type="protein sequence ID" value="PFG36634.1"/>
    <property type="molecule type" value="Genomic_DNA"/>
</dbReference>
<dbReference type="GO" id="GO:0005507">
    <property type="term" value="F:copper ion binding"/>
    <property type="evidence" value="ECO:0007669"/>
    <property type="project" value="InterPro"/>
</dbReference>
<keyword evidence="6" id="KW-0472">Membrane</keyword>
<feature type="transmembrane region" description="Helical" evidence="6">
    <location>
        <begin position="176"/>
        <end position="194"/>
    </location>
</feature>
<evidence type="ECO:0000256" key="2">
    <source>
        <dbReference type="ARBA" id="ARBA00022723"/>
    </source>
</evidence>
<name>A0A2A9ECK2_9MICO</name>
<keyword evidence="4" id="KW-0186">Copper</keyword>
<dbReference type="Pfam" id="PF04234">
    <property type="entry name" value="CopC"/>
    <property type="match status" value="1"/>
</dbReference>
<dbReference type="GO" id="GO:0030313">
    <property type="term" value="C:cell envelope"/>
    <property type="evidence" value="ECO:0007669"/>
    <property type="project" value="UniProtKB-SubCell"/>
</dbReference>
<comment type="subcellular location">
    <subcellularLocation>
        <location evidence="1">Cell envelope</location>
    </subcellularLocation>
</comment>
<dbReference type="GO" id="GO:0005886">
    <property type="term" value="C:plasma membrane"/>
    <property type="evidence" value="ECO:0007669"/>
    <property type="project" value="TreeGrafter"/>
</dbReference>
<feature type="domain" description="CopC" evidence="8">
    <location>
        <begin position="38"/>
        <end position="123"/>
    </location>
</feature>
<feature type="compositionally biased region" description="Low complexity" evidence="5">
    <location>
        <begin position="141"/>
        <end position="157"/>
    </location>
</feature>
<evidence type="ECO:0000256" key="1">
    <source>
        <dbReference type="ARBA" id="ARBA00004196"/>
    </source>
</evidence>
<dbReference type="GO" id="GO:0046688">
    <property type="term" value="P:response to copper ion"/>
    <property type="evidence" value="ECO:0007669"/>
    <property type="project" value="InterPro"/>
</dbReference>
<dbReference type="GO" id="GO:0042597">
    <property type="term" value="C:periplasmic space"/>
    <property type="evidence" value="ECO:0007669"/>
    <property type="project" value="InterPro"/>
</dbReference>
<feature type="chain" id="PRO_5012247713" description="CopC domain-containing protein" evidence="7">
    <location>
        <begin position="31"/>
        <end position="203"/>
    </location>
</feature>
<dbReference type="Proteomes" id="UP000221394">
    <property type="component" value="Unassembled WGS sequence"/>
</dbReference>
<feature type="region of interest" description="Disordered" evidence="5">
    <location>
        <begin position="118"/>
        <end position="172"/>
    </location>
</feature>
<dbReference type="InterPro" id="IPR007348">
    <property type="entry name" value="CopC_dom"/>
</dbReference>
<evidence type="ECO:0000256" key="4">
    <source>
        <dbReference type="ARBA" id="ARBA00023008"/>
    </source>
</evidence>
<feature type="signal peptide" evidence="7">
    <location>
        <begin position="1"/>
        <end position="30"/>
    </location>
</feature>
<dbReference type="PANTHER" id="PTHR34820:SF4">
    <property type="entry name" value="INNER MEMBRANE PROTEIN YEBZ"/>
    <property type="match status" value="1"/>
</dbReference>
<sequence>MRPFVTALSRASVPALLVAAGIALAPAAGAHNPPPLPTPADGATVTTAPDEVVLTFTDVVLDVGAAIKVTAPDGSDVTEGTPVVDDTVVTQALAKERPAGEYSVAWRVTSADGHPVDGTFTFTASDAAGAPPETPSPTPSAEPSATPTPEAPTQATPAPTPTRDDVAGLPDGPARTIVLVVGAATVLALIPLLVRRLRDTKDD</sequence>
<evidence type="ECO:0000259" key="8">
    <source>
        <dbReference type="Pfam" id="PF04234"/>
    </source>
</evidence>
<keyword evidence="6" id="KW-1133">Transmembrane helix</keyword>
<dbReference type="InterPro" id="IPR014756">
    <property type="entry name" value="Ig_E-set"/>
</dbReference>
<comment type="caution">
    <text evidence="9">The sequence shown here is derived from an EMBL/GenBank/DDBJ whole genome shotgun (WGS) entry which is preliminary data.</text>
</comment>
<dbReference type="SUPFAM" id="SSF81296">
    <property type="entry name" value="E set domains"/>
    <property type="match status" value="1"/>
</dbReference>
<organism evidence="9 10">
    <name type="scientific">Flavimobilis soli</name>
    <dbReference type="NCBI Taxonomy" id="442709"/>
    <lineage>
        <taxon>Bacteria</taxon>
        <taxon>Bacillati</taxon>
        <taxon>Actinomycetota</taxon>
        <taxon>Actinomycetes</taxon>
        <taxon>Micrococcales</taxon>
        <taxon>Jonesiaceae</taxon>
        <taxon>Flavimobilis</taxon>
    </lineage>
</organism>
<dbReference type="InterPro" id="IPR032694">
    <property type="entry name" value="CopC/D"/>
</dbReference>
<keyword evidence="2" id="KW-0479">Metal-binding</keyword>
<dbReference type="RefSeq" id="WP_169924505.1">
    <property type="nucleotide sequence ID" value="NZ_PDJH01000001.1"/>
</dbReference>
<reference evidence="9 10" key="1">
    <citation type="submission" date="2017-10" db="EMBL/GenBank/DDBJ databases">
        <title>Sequencing the genomes of 1000 actinobacteria strains.</title>
        <authorList>
            <person name="Klenk H.-P."/>
        </authorList>
    </citation>
    <scope>NUCLEOTIDE SEQUENCE [LARGE SCALE GENOMIC DNA]</scope>
    <source>
        <strain evidence="9 10">DSM 21574</strain>
    </source>
</reference>
<evidence type="ECO:0000313" key="9">
    <source>
        <dbReference type="EMBL" id="PFG36634.1"/>
    </source>
</evidence>